<sequence>MRLGPEALKLMICLWHGVFQERGEGRGGRHELCSGMNNAAYKFHIFLDIRAKPNL</sequence>
<protein>
    <submittedName>
        <fullName evidence="1">Uncharacterized protein</fullName>
    </submittedName>
</protein>
<proteinExistence type="predicted"/>
<evidence type="ECO:0000313" key="2">
    <source>
        <dbReference type="Proteomes" id="UP000499080"/>
    </source>
</evidence>
<keyword evidence="2" id="KW-1185">Reference proteome</keyword>
<organism evidence="1 2">
    <name type="scientific">Araneus ventricosus</name>
    <name type="common">Orbweaver spider</name>
    <name type="synonym">Epeira ventricosa</name>
    <dbReference type="NCBI Taxonomy" id="182803"/>
    <lineage>
        <taxon>Eukaryota</taxon>
        <taxon>Metazoa</taxon>
        <taxon>Ecdysozoa</taxon>
        <taxon>Arthropoda</taxon>
        <taxon>Chelicerata</taxon>
        <taxon>Arachnida</taxon>
        <taxon>Araneae</taxon>
        <taxon>Araneomorphae</taxon>
        <taxon>Entelegynae</taxon>
        <taxon>Araneoidea</taxon>
        <taxon>Araneidae</taxon>
        <taxon>Araneus</taxon>
    </lineage>
</organism>
<reference evidence="1 2" key="1">
    <citation type="journal article" date="2019" name="Sci. Rep.">
        <title>Orb-weaving spider Araneus ventricosus genome elucidates the spidroin gene catalogue.</title>
        <authorList>
            <person name="Kono N."/>
            <person name="Nakamura H."/>
            <person name="Ohtoshi R."/>
            <person name="Moran D.A.P."/>
            <person name="Shinohara A."/>
            <person name="Yoshida Y."/>
            <person name="Fujiwara M."/>
            <person name="Mori M."/>
            <person name="Tomita M."/>
            <person name="Arakawa K."/>
        </authorList>
    </citation>
    <scope>NUCLEOTIDE SEQUENCE [LARGE SCALE GENOMIC DNA]</scope>
</reference>
<comment type="caution">
    <text evidence="1">The sequence shown here is derived from an EMBL/GenBank/DDBJ whole genome shotgun (WGS) entry which is preliminary data.</text>
</comment>
<name>A0A4Y2U631_ARAVE</name>
<accession>A0A4Y2U631</accession>
<gene>
    <name evidence="1" type="ORF">AVEN_232923_1</name>
</gene>
<dbReference type="EMBL" id="BGPR01033954">
    <property type="protein sequence ID" value="GBO08082.1"/>
    <property type="molecule type" value="Genomic_DNA"/>
</dbReference>
<evidence type="ECO:0000313" key="1">
    <source>
        <dbReference type="EMBL" id="GBO08082.1"/>
    </source>
</evidence>
<dbReference type="Proteomes" id="UP000499080">
    <property type="component" value="Unassembled WGS sequence"/>
</dbReference>
<feature type="non-terminal residue" evidence="1">
    <location>
        <position position="55"/>
    </location>
</feature>
<dbReference type="AlphaFoldDB" id="A0A4Y2U631"/>